<comment type="caution">
    <text evidence="2">The sequence shown here is derived from an EMBL/GenBank/DDBJ whole genome shotgun (WGS) entry which is preliminary data.</text>
</comment>
<protein>
    <submittedName>
        <fullName evidence="2">Uncharacterized protein</fullName>
    </submittedName>
</protein>
<accession>A0ABR3VW21</accession>
<dbReference type="Proteomes" id="UP001586593">
    <property type="component" value="Unassembled WGS sequence"/>
</dbReference>
<gene>
    <name evidence="2" type="ORF">VTK73DRAFT_284</name>
</gene>
<proteinExistence type="predicted"/>
<sequence>MSLSNPQPQVFLASYRDWESWSNQFRSRARMLQLWDYIQDPQKHPLREEPTYPVVTPEYQLTREARTRITRERARRRTATAPDAATRNPNQGMQPPDVEAREQEDPLLEVTLSFHDLSEAGHGSFALAERFFLYNYDCYKAQRKDIFELMDWVQSTVHLDIYNNCCTESDCLSEWYRYLTLSCGTSQEEEYDAAEQAYMHAIRRSRPGNYGKNAANKRYRVSKRRED</sequence>
<evidence type="ECO:0000256" key="1">
    <source>
        <dbReference type="SAM" id="MobiDB-lite"/>
    </source>
</evidence>
<feature type="compositionally biased region" description="Basic residues" evidence="1">
    <location>
        <begin position="215"/>
        <end position="227"/>
    </location>
</feature>
<feature type="region of interest" description="Disordered" evidence="1">
    <location>
        <begin position="71"/>
        <end position="102"/>
    </location>
</feature>
<keyword evidence="3" id="KW-1185">Reference proteome</keyword>
<name>A0ABR3VW21_9PEZI</name>
<evidence type="ECO:0000313" key="3">
    <source>
        <dbReference type="Proteomes" id="UP001586593"/>
    </source>
</evidence>
<reference evidence="2 3" key="1">
    <citation type="journal article" date="2024" name="Commun. Biol.">
        <title>Comparative genomic analysis of thermophilic fungi reveals convergent evolutionary adaptations and gene losses.</title>
        <authorList>
            <person name="Steindorff A.S."/>
            <person name="Aguilar-Pontes M.V."/>
            <person name="Robinson A.J."/>
            <person name="Andreopoulos B."/>
            <person name="LaButti K."/>
            <person name="Kuo A."/>
            <person name="Mondo S."/>
            <person name="Riley R."/>
            <person name="Otillar R."/>
            <person name="Haridas S."/>
            <person name="Lipzen A."/>
            <person name="Grimwood J."/>
            <person name="Schmutz J."/>
            <person name="Clum A."/>
            <person name="Reid I.D."/>
            <person name="Moisan M.C."/>
            <person name="Butler G."/>
            <person name="Nguyen T.T.M."/>
            <person name="Dewar K."/>
            <person name="Conant G."/>
            <person name="Drula E."/>
            <person name="Henrissat B."/>
            <person name="Hansel C."/>
            <person name="Singer S."/>
            <person name="Hutchinson M.I."/>
            <person name="de Vries R.P."/>
            <person name="Natvig D.O."/>
            <person name="Powell A.J."/>
            <person name="Tsang A."/>
            <person name="Grigoriev I.V."/>
        </authorList>
    </citation>
    <scope>NUCLEOTIDE SEQUENCE [LARGE SCALE GENOMIC DNA]</scope>
    <source>
        <strain evidence="2 3">ATCC 24622</strain>
    </source>
</reference>
<dbReference type="EMBL" id="JAZHXJ010001034">
    <property type="protein sequence ID" value="KAL1846472.1"/>
    <property type="molecule type" value="Genomic_DNA"/>
</dbReference>
<feature type="region of interest" description="Disordered" evidence="1">
    <location>
        <begin position="206"/>
        <end position="227"/>
    </location>
</feature>
<organism evidence="2 3">
    <name type="scientific">Phialemonium thermophilum</name>
    <dbReference type="NCBI Taxonomy" id="223376"/>
    <lineage>
        <taxon>Eukaryota</taxon>
        <taxon>Fungi</taxon>
        <taxon>Dikarya</taxon>
        <taxon>Ascomycota</taxon>
        <taxon>Pezizomycotina</taxon>
        <taxon>Sordariomycetes</taxon>
        <taxon>Sordariomycetidae</taxon>
        <taxon>Cephalothecales</taxon>
        <taxon>Cephalothecaceae</taxon>
        <taxon>Phialemonium</taxon>
    </lineage>
</organism>
<evidence type="ECO:0000313" key="2">
    <source>
        <dbReference type="EMBL" id="KAL1846472.1"/>
    </source>
</evidence>